<sequence>MMKILLLVLVCFSDIFILSSCLLIRQYHYIDNYLTWTEAQTYCRQNYIDLAIIESPEEQEKFLKSTTSSSYKAFWIGLHNEINWKWSDGFIGGITTDNYWTSQDQYHSRTDQICLTTSRTNRLSDFDCGLLLTFICYKVKKYSVKLRLKTNGPVNLNDPAVKAELLKKFQKDLTDKGVSGVELKWTEQRDGNVFKKENEKNSEL</sequence>
<evidence type="ECO:0000259" key="2">
    <source>
        <dbReference type="PROSITE" id="PS50041"/>
    </source>
</evidence>
<proteinExistence type="predicted"/>
<dbReference type="Gene3D" id="3.10.100.10">
    <property type="entry name" value="Mannose-Binding Protein A, subunit A"/>
    <property type="match status" value="1"/>
</dbReference>
<keyword evidence="1" id="KW-0732">Signal</keyword>
<evidence type="ECO:0000313" key="3">
    <source>
        <dbReference type="EMBL" id="KAF6739137.1"/>
    </source>
</evidence>
<gene>
    <name evidence="3" type="ORF">FQA47_001486</name>
</gene>
<name>A0A834L2N7_ORYME</name>
<dbReference type="PROSITE" id="PS50041">
    <property type="entry name" value="C_TYPE_LECTIN_2"/>
    <property type="match status" value="1"/>
</dbReference>
<dbReference type="Proteomes" id="UP000646548">
    <property type="component" value="Unassembled WGS sequence"/>
</dbReference>
<evidence type="ECO:0000256" key="1">
    <source>
        <dbReference type="SAM" id="SignalP"/>
    </source>
</evidence>
<dbReference type="Pfam" id="PF00059">
    <property type="entry name" value="Lectin_C"/>
    <property type="match status" value="1"/>
</dbReference>
<protein>
    <submittedName>
        <fullName evidence="3">CD209 antigen-like protein D</fullName>
    </submittedName>
</protein>
<dbReference type="InterPro" id="IPR016186">
    <property type="entry name" value="C-type_lectin-like/link_sf"/>
</dbReference>
<dbReference type="InterPro" id="IPR001304">
    <property type="entry name" value="C-type_lectin-like"/>
</dbReference>
<feature type="signal peptide" evidence="1">
    <location>
        <begin position="1"/>
        <end position="21"/>
    </location>
</feature>
<dbReference type="PANTHER" id="PTHR45784">
    <property type="entry name" value="C-TYPE LECTIN DOMAIN FAMILY 20 MEMBER A-RELATED"/>
    <property type="match status" value="1"/>
</dbReference>
<dbReference type="AlphaFoldDB" id="A0A834L2N7"/>
<feature type="domain" description="C-type lectin" evidence="2">
    <location>
        <begin position="27"/>
        <end position="137"/>
    </location>
</feature>
<dbReference type="EMBL" id="WKFB01000015">
    <property type="protein sequence ID" value="KAF6739137.1"/>
    <property type="molecule type" value="Genomic_DNA"/>
</dbReference>
<dbReference type="SMART" id="SM00034">
    <property type="entry name" value="CLECT"/>
    <property type="match status" value="1"/>
</dbReference>
<organism evidence="3 4">
    <name type="scientific">Oryzias melastigma</name>
    <name type="common">Marine medaka</name>
    <dbReference type="NCBI Taxonomy" id="30732"/>
    <lineage>
        <taxon>Eukaryota</taxon>
        <taxon>Metazoa</taxon>
        <taxon>Chordata</taxon>
        <taxon>Craniata</taxon>
        <taxon>Vertebrata</taxon>
        <taxon>Euteleostomi</taxon>
        <taxon>Actinopterygii</taxon>
        <taxon>Neopterygii</taxon>
        <taxon>Teleostei</taxon>
        <taxon>Neoteleostei</taxon>
        <taxon>Acanthomorphata</taxon>
        <taxon>Ovalentaria</taxon>
        <taxon>Atherinomorphae</taxon>
        <taxon>Beloniformes</taxon>
        <taxon>Adrianichthyidae</taxon>
        <taxon>Oryziinae</taxon>
        <taxon>Oryzias</taxon>
    </lineage>
</organism>
<dbReference type="PANTHER" id="PTHR45784:SF3">
    <property type="entry name" value="C-TYPE LECTIN DOMAIN FAMILY 4 MEMBER K-LIKE-RELATED"/>
    <property type="match status" value="1"/>
</dbReference>
<evidence type="ECO:0000313" key="4">
    <source>
        <dbReference type="Proteomes" id="UP000646548"/>
    </source>
</evidence>
<dbReference type="SUPFAM" id="SSF56436">
    <property type="entry name" value="C-type lectin-like"/>
    <property type="match status" value="1"/>
</dbReference>
<reference evidence="3" key="1">
    <citation type="journal article" name="BMC Genomics">
        <title>Long-read sequencing and de novo genome assembly of marine medaka (Oryzias melastigma).</title>
        <authorList>
            <person name="Liang P."/>
            <person name="Saqib H.S.A."/>
            <person name="Ni X."/>
            <person name="Shen Y."/>
        </authorList>
    </citation>
    <scope>NUCLEOTIDE SEQUENCE</scope>
    <source>
        <strain evidence="3">Bigg-433</strain>
    </source>
</reference>
<accession>A0A834L2N7</accession>
<feature type="chain" id="PRO_5032607574" evidence="1">
    <location>
        <begin position="22"/>
        <end position="204"/>
    </location>
</feature>
<dbReference type="InterPro" id="IPR016187">
    <property type="entry name" value="CTDL_fold"/>
</dbReference>
<comment type="caution">
    <text evidence="3">The sequence shown here is derived from an EMBL/GenBank/DDBJ whole genome shotgun (WGS) entry which is preliminary data.</text>
</comment>